<gene>
    <name evidence="2" type="ORF">LCGC14_2076060</name>
</gene>
<protein>
    <recommendedName>
        <fullName evidence="1">RNA ligase domain-containing protein</fullName>
    </recommendedName>
</protein>
<sequence>VEKFLHPSMLETLHEKFPDGVSLYGEGFGAGISKGGGNYGPDQAFILFDVRVGDWWLQRAAVDDVARTLELRSVRVIGDFALSEAIELVEKGFQSEFGDFLAEGLIAEPVVPMFSRKGERIITKIKTRDFKNVVRKG</sequence>
<evidence type="ECO:0000259" key="1">
    <source>
        <dbReference type="Pfam" id="PF09414"/>
    </source>
</evidence>
<dbReference type="InterPro" id="IPR021122">
    <property type="entry name" value="RNA_ligase_dom_REL/Rnl2"/>
</dbReference>
<feature type="non-terminal residue" evidence="2">
    <location>
        <position position="1"/>
    </location>
</feature>
<feature type="domain" description="RNA ligase" evidence="1">
    <location>
        <begin position="15"/>
        <end position="125"/>
    </location>
</feature>
<comment type="caution">
    <text evidence="2">The sequence shown here is derived from an EMBL/GenBank/DDBJ whole genome shotgun (WGS) entry which is preliminary data.</text>
</comment>
<dbReference type="Pfam" id="PF09414">
    <property type="entry name" value="RNA_ligase"/>
    <property type="match status" value="1"/>
</dbReference>
<dbReference type="EMBL" id="LAZR01024994">
    <property type="protein sequence ID" value="KKL73325.1"/>
    <property type="molecule type" value="Genomic_DNA"/>
</dbReference>
<dbReference type="Gene3D" id="3.30.470.30">
    <property type="entry name" value="DNA ligase/mRNA capping enzyme"/>
    <property type="match status" value="1"/>
</dbReference>
<reference evidence="2" key="1">
    <citation type="journal article" date="2015" name="Nature">
        <title>Complex archaea that bridge the gap between prokaryotes and eukaryotes.</title>
        <authorList>
            <person name="Spang A."/>
            <person name="Saw J.H."/>
            <person name="Jorgensen S.L."/>
            <person name="Zaremba-Niedzwiedzka K."/>
            <person name="Martijn J."/>
            <person name="Lind A.E."/>
            <person name="van Eijk R."/>
            <person name="Schleper C."/>
            <person name="Guy L."/>
            <person name="Ettema T.J."/>
        </authorList>
    </citation>
    <scope>NUCLEOTIDE SEQUENCE</scope>
</reference>
<accession>A0A0F9GVD5</accession>
<dbReference type="AlphaFoldDB" id="A0A0F9GVD5"/>
<dbReference type="Gene3D" id="3.30.1490.70">
    <property type="match status" value="1"/>
</dbReference>
<name>A0A0F9GVD5_9ZZZZ</name>
<organism evidence="2">
    <name type="scientific">marine sediment metagenome</name>
    <dbReference type="NCBI Taxonomy" id="412755"/>
    <lineage>
        <taxon>unclassified sequences</taxon>
        <taxon>metagenomes</taxon>
        <taxon>ecological metagenomes</taxon>
    </lineage>
</organism>
<evidence type="ECO:0000313" key="2">
    <source>
        <dbReference type="EMBL" id="KKL73325.1"/>
    </source>
</evidence>
<dbReference type="SUPFAM" id="SSF56091">
    <property type="entry name" value="DNA ligase/mRNA capping enzyme, catalytic domain"/>
    <property type="match status" value="1"/>
</dbReference>
<proteinExistence type="predicted"/>